<evidence type="ECO:0000259" key="9">
    <source>
        <dbReference type="PROSITE" id="PS50056"/>
    </source>
</evidence>
<dbReference type="Gene3D" id="3.90.190.10">
    <property type="entry name" value="Protein tyrosine phosphatase superfamily"/>
    <property type="match status" value="1"/>
</dbReference>
<dbReference type="PROSITE" id="PS50054">
    <property type="entry name" value="TYR_PHOSPHATASE_DUAL"/>
    <property type="match status" value="1"/>
</dbReference>
<evidence type="ECO:0000256" key="7">
    <source>
        <dbReference type="PIRSR" id="PIRSR620405-1"/>
    </source>
</evidence>
<feature type="domain" description="Tyrosine specific protein phosphatases" evidence="9">
    <location>
        <begin position="110"/>
        <end position="172"/>
    </location>
</feature>
<dbReference type="InterPro" id="IPR016130">
    <property type="entry name" value="Tyr_Pase_AS"/>
</dbReference>
<evidence type="ECO:0000313" key="11">
    <source>
        <dbReference type="Proteomes" id="UP000549394"/>
    </source>
</evidence>
<comment type="catalytic activity">
    <reaction evidence="6">
        <text>O-phospho-L-threonyl-[protein] + H2O = L-threonyl-[protein] + phosphate</text>
        <dbReference type="Rhea" id="RHEA:47004"/>
        <dbReference type="Rhea" id="RHEA-COMP:11060"/>
        <dbReference type="Rhea" id="RHEA-COMP:11605"/>
        <dbReference type="ChEBI" id="CHEBI:15377"/>
        <dbReference type="ChEBI" id="CHEBI:30013"/>
        <dbReference type="ChEBI" id="CHEBI:43474"/>
        <dbReference type="ChEBI" id="CHEBI:61977"/>
        <dbReference type="EC" id="3.1.3.16"/>
    </reaction>
</comment>
<dbReference type="InterPro" id="IPR003595">
    <property type="entry name" value="Tyr_Pase_cat"/>
</dbReference>
<keyword evidence="3" id="KW-0378">Hydrolase</keyword>
<name>A0A7I8VKN0_9ANNE</name>
<comment type="caution">
    <text evidence="10">The sequence shown here is derived from an EMBL/GenBank/DDBJ whole genome shotgun (WGS) entry which is preliminary data.</text>
</comment>
<dbReference type="CDD" id="cd14498">
    <property type="entry name" value="DSP"/>
    <property type="match status" value="1"/>
</dbReference>
<evidence type="ECO:0000256" key="6">
    <source>
        <dbReference type="ARBA" id="ARBA00048336"/>
    </source>
</evidence>
<protein>
    <recommendedName>
        <fullName evidence="2">protein-serine/threonine phosphatase</fullName>
        <ecNumber evidence="2">3.1.3.16</ecNumber>
    </recommendedName>
</protein>
<gene>
    <name evidence="10" type="ORF">DGYR_LOCUS5200</name>
</gene>
<dbReference type="PROSITE" id="PS00383">
    <property type="entry name" value="TYR_PHOSPHATASE_1"/>
    <property type="match status" value="1"/>
</dbReference>
<organism evidence="10 11">
    <name type="scientific">Dimorphilus gyrociliatus</name>
    <dbReference type="NCBI Taxonomy" id="2664684"/>
    <lineage>
        <taxon>Eukaryota</taxon>
        <taxon>Metazoa</taxon>
        <taxon>Spiralia</taxon>
        <taxon>Lophotrochozoa</taxon>
        <taxon>Annelida</taxon>
        <taxon>Polychaeta</taxon>
        <taxon>Polychaeta incertae sedis</taxon>
        <taxon>Dinophilidae</taxon>
        <taxon>Dimorphilus</taxon>
    </lineage>
</organism>
<dbReference type="EC" id="3.1.3.16" evidence="2"/>
<dbReference type="PANTHER" id="PTHR45682:SF5">
    <property type="entry name" value="DUAL SPECIFICITY PROTEIN PHOSPHATASE"/>
    <property type="match status" value="1"/>
</dbReference>
<feature type="active site" description="Phosphocysteine intermediate" evidence="7">
    <location>
        <position position="127"/>
    </location>
</feature>
<dbReference type="InterPro" id="IPR020405">
    <property type="entry name" value="Atypical_DUSP_subfamA"/>
</dbReference>
<evidence type="ECO:0000256" key="2">
    <source>
        <dbReference type="ARBA" id="ARBA00013081"/>
    </source>
</evidence>
<dbReference type="OrthoDB" id="426001at2759"/>
<evidence type="ECO:0000259" key="8">
    <source>
        <dbReference type="PROSITE" id="PS50054"/>
    </source>
</evidence>
<dbReference type="GO" id="GO:0005737">
    <property type="term" value="C:cytoplasm"/>
    <property type="evidence" value="ECO:0007669"/>
    <property type="project" value="TreeGrafter"/>
</dbReference>
<dbReference type="GO" id="GO:0008138">
    <property type="term" value="F:protein tyrosine/serine/threonine phosphatase activity"/>
    <property type="evidence" value="ECO:0007669"/>
    <property type="project" value="InterPro"/>
</dbReference>
<comment type="catalytic activity">
    <reaction evidence="5">
        <text>O-phospho-L-seryl-[protein] + H2O = L-seryl-[protein] + phosphate</text>
        <dbReference type="Rhea" id="RHEA:20629"/>
        <dbReference type="Rhea" id="RHEA-COMP:9863"/>
        <dbReference type="Rhea" id="RHEA-COMP:11604"/>
        <dbReference type="ChEBI" id="CHEBI:15377"/>
        <dbReference type="ChEBI" id="CHEBI:29999"/>
        <dbReference type="ChEBI" id="CHEBI:43474"/>
        <dbReference type="ChEBI" id="CHEBI:83421"/>
        <dbReference type="EC" id="3.1.3.16"/>
    </reaction>
</comment>
<dbReference type="Proteomes" id="UP000549394">
    <property type="component" value="Unassembled WGS sequence"/>
</dbReference>
<keyword evidence="11" id="KW-1185">Reference proteome</keyword>
<evidence type="ECO:0000256" key="4">
    <source>
        <dbReference type="ARBA" id="ARBA00022912"/>
    </source>
</evidence>
<dbReference type="GO" id="GO:0043409">
    <property type="term" value="P:negative regulation of MAPK cascade"/>
    <property type="evidence" value="ECO:0007669"/>
    <property type="project" value="TreeGrafter"/>
</dbReference>
<evidence type="ECO:0000256" key="1">
    <source>
        <dbReference type="ARBA" id="ARBA00008601"/>
    </source>
</evidence>
<dbReference type="SMART" id="SM00404">
    <property type="entry name" value="PTPc_motif"/>
    <property type="match status" value="1"/>
</dbReference>
<reference evidence="10 11" key="1">
    <citation type="submission" date="2020-08" db="EMBL/GenBank/DDBJ databases">
        <authorList>
            <person name="Hejnol A."/>
        </authorList>
    </citation>
    <scope>NUCLEOTIDE SEQUENCE [LARGE SCALE GENOMIC DNA]</scope>
</reference>
<keyword evidence="4" id="KW-0904">Protein phosphatase</keyword>
<feature type="domain" description="Tyrosine-protein phosphatase" evidence="8">
    <location>
        <begin position="35"/>
        <end position="183"/>
    </location>
</feature>
<dbReference type="EMBL" id="CAJFCJ010000006">
    <property type="protein sequence ID" value="CAD5116594.1"/>
    <property type="molecule type" value="Genomic_DNA"/>
</dbReference>
<dbReference type="PROSITE" id="PS50056">
    <property type="entry name" value="TYR_PHOSPHATASE_2"/>
    <property type="match status" value="1"/>
</dbReference>
<evidence type="ECO:0000313" key="10">
    <source>
        <dbReference type="EMBL" id="CAD5116594.1"/>
    </source>
</evidence>
<dbReference type="InterPro" id="IPR029021">
    <property type="entry name" value="Prot-tyrosine_phosphatase-like"/>
</dbReference>
<dbReference type="PANTHER" id="PTHR45682">
    <property type="entry name" value="AGAP008228-PA"/>
    <property type="match status" value="1"/>
</dbReference>
<dbReference type="SUPFAM" id="SSF52799">
    <property type="entry name" value="(Phosphotyrosine protein) phosphatases II"/>
    <property type="match status" value="1"/>
</dbReference>
<dbReference type="InterPro" id="IPR000387">
    <property type="entry name" value="Tyr_Pase_dom"/>
</dbReference>
<evidence type="ECO:0000256" key="3">
    <source>
        <dbReference type="ARBA" id="ARBA00022801"/>
    </source>
</evidence>
<proteinExistence type="inferred from homology"/>
<dbReference type="Pfam" id="PF00782">
    <property type="entry name" value="DSPc"/>
    <property type="match status" value="1"/>
</dbReference>
<accession>A0A7I8VKN0</accession>
<evidence type="ECO:0000256" key="5">
    <source>
        <dbReference type="ARBA" id="ARBA00047761"/>
    </source>
</evidence>
<dbReference type="GO" id="GO:0033549">
    <property type="term" value="F:MAP kinase phosphatase activity"/>
    <property type="evidence" value="ECO:0007669"/>
    <property type="project" value="TreeGrafter"/>
</dbReference>
<dbReference type="InterPro" id="IPR000340">
    <property type="entry name" value="Dual-sp_phosphatase_cat-dom"/>
</dbReference>
<dbReference type="GO" id="GO:0004722">
    <property type="term" value="F:protein serine/threonine phosphatase activity"/>
    <property type="evidence" value="ECO:0007669"/>
    <property type="project" value="UniProtKB-EC"/>
</dbReference>
<dbReference type="AlphaFoldDB" id="A0A7I8VKN0"/>
<dbReference type="InterPro" id="IPR020422">
    <property type="entry name" value="TYR_PHOSPHATASE_DUAL_dom"/>
</dbReference>
<dbReference type="SMART" id="SM00195">
    <property type="entry name" value="DSPc"/>
    <property type="match status" value="1"/>
</dbReference>
<sequence>MSDIKNDSCIKNVIQKIASKTHARGYESNYTKGSNFSQILPFLYMGGAEVASDTKLLTNLGISHILNCAAGEVDTDEAFYAKREMNVKYMEFCAEDCYNYDMMQHYPDAFDFIEDCRASNGKIYVHCQMGVNRSGCMVTAYIMELNKLGPIGAVQFVREHRGFILDNKEFLRQLISHAENKGYLERDGEL</sequence>
<comment type="similarity">
    <text evidence="1">Belongs to the protein-tyrosine phosphatase family. Non-receptor class dual specificity subfamily.</text>
</comment>